<dbReference type="Gene3D" id="2.30.30.140">
    <property type="match status" value="1"/>
</dbReference>
<dbReference type="Proteomes" id="UP000038045">
    <property type="component" value="Unplaced"/>
</dbReference>
<evidence type="ECO:0000313" key="4">
    <source>
        <dbReference type="WBParaSite" id="PTRK_0001167200.1"/>
    </source>
</evidence>
<feature type="domain" description="MSL3 chromodomain-like" evidence="2">
    <location>
        <begin position="33"/>
        <end position="78"/>
    </location>
</feature>
<accession>A0A0N4ZT41</accession>
<protein>
    <submittedName>
        <fullName evidence="4">Tudor-knot domain-containing protein</fullName>
    </submittedName>
</protein>
<keyword evidence="3" id="KW-1185">Reference proteome</keyword>
<reference evidence="4" key="1">
    <citation type="submission" date="2017-02" db="UniProtKB">
        <authorList>
            <consortium name="WormBaseParasite"/>
        </authorList>
    </citation>
    <scope>IDENTIFICATION</scope>
</reference>
<dbReference type="WBParaSite" id="PTRK_0001167200.1">
    <property type="protein sequence ID" value="PTRK_0001167200.1"/>
    <property type="gene ID" value="PTRK_0001167200"/>
</dbReference>
<evidence type="ECO:0000259" key="2">
    <source>
        <dbReference type="Pfam" id="PF22732"/>
    </source>
</evidence>
<dbReference type="Pfam" id="PF22732">
    <property type="entry name" value="MSL3_chromo-like"/>
    <property type="match status" value="1"/>
</dbReference>
<organism evidence="3 4">
    <name type="scientific">Parastrongyloides trichosuri</name>
    <name type="common">Possum-specific nematode worm</name>
    <dbReference type="NCBI Taxonomy" id="131310"/>
    <lineage>
        <taxon>Eukaryota</taxon>
        <taxon>Metazoa</taxon>
        <taxon>Ecdysozoa</taxon>
        <taxon>Nematoda</taxon>
        <taxon>Chromadorea</taxon>
        <taxon>Rhabditida</taxon>
        <taxon>Tylenchina</taxon>
        <taxon>Panagrolaimomorpha</taxon>
        <taxon>Strongyloidoidea</taxon>
        <taxon>Strongyloididae</taxon>
        <taxon>Parastrongyloides</taxon>
    </lineage>
</organism>
<dbReference type="SUPFAM" id="SSF54160">
    <property type="entry name" value="Chromo domain-like"/>
    <property type="match status" value="1"/>
</dbReference>
<dbReference type="AlphaFoldDB" id="A0A0N4ZT41"/>
<feature type="region of interest" description="Disordered" evidence="1">
    <location>
        <begin position="94"/>
        <end position="130"/>
    </location>
</feature>
<dbReference type="STRING" id="131310.A0A0N4ZT41"/>
<evidence type="ECO:0000313" key="3">
    <source>
        <dbReference type="Proteomes" id="UP000038045"/>
    </source>
</evidence>
<name>A0A0N4ZT41_PARTI</name>
<dbReference type="InterPro" id="IPR053820">
    <property type="entry name" value="MSL3_chromo-like"/>
</dbReference>
<evidence type="ECO:0000256" key="1">
    <source>
        <dbReference type="SAM" id="MobiDB-lite"/>
    </source>
</evidence>
<feature type="compositionally biased region" description="Polar residues" evidence="1">
    <location>
        <begin position="94"/>
        <end position="107"/>
    </location>
</feature>
<sequence>MAPKGTTTKNLPKTREELKHERPVDLSLIKLDDHIYCSEPNADAFYEAKIIKINDNDRKNKYKVHFHGWNNRYDRFFSDVEAKKCFITKSDGNVSDSRTITPSSDNGGSVEPTPKGRTSNKRSSNKVVESSKPVSPFHYLEKHGVGFDAISLLEEDYNEIKNGKFLTPGGEGKTLNWIILKYFTFYNKHVGFIEGNDNYKSFLQVHKNEYERLLINGMSFFESFGPQFSLITDKEKEMWEKFREKNPENFFVQYAGPFHALRIIDGVCKLDKNDPIAKHLINDIHSNFINSFSNFVSLHIESFRKSDMGDYSF</sequence>
<dbReference type="InterPro" id="IPR016197">
    <property type="entry name" value="Chromo-like_dom_sf"/>
</dbReference>
<proteinExistence type="predicted"/>